<dbReference type="GO" id="GO:0016020">
    <property type="term" value="C:membrane"/>
    <property type="evidence" value="ECO:0007669"/>
    <property type="project" value="UniProtKB-SubCell"/>
</dbReference>
<comment type="caution">
    <text evidence="7">The sequence shown here is derived from an EMBL/GenBank/DDBJ whole genome shotgun (WGS) entry which is preliminary data.</text>
</comment>
<reference evidence="7 8" key="1">
    <citation type="submission" date="2018-04" db="EMBL/GenBank/DDBJ databases">
        <title>Genomic Encyclopedia of Type Strains, Phase III (KMG-III): the genomes of soil and plant-associated and newly described type strains.</title>
        <authorList>
            <person name="Whitman W."/>
        </authorList>
    </citation>
    <scope>NUCLEOTIDE SEQUENCE [LARGE SCALE GENOMIC DNA]</scope>
    <source>
        <strain evidence="7 8">NW12</strain>
    </source>
</reference>
<comment type="subcellular location">
    <subcellularLocation>
        <location evidence="1">Membrane</location>
        <topology evidence="1">Multi-pass membrane protein</topology>
    </subcellularLocation>
</comment>
<dbReference type="RefSeq" id="WP_167396672.1">
    <property type="nucleotide sequence ID" value="NZ_PZZN01000001.1"/>
</dbReference>
<dbReference type="Pfam" id="PF12698">
    <property type="entry name" value="ABC2_membrane_3"/>
    <property type="match status" value="1"/>
</dbReference>
<evidence type="ECO:0000256" key="1">
    <source>
        <dbReference type="ARBA" id="ARBA00004141"/>
    </source>
</evidence>
<dbReference type="PANTHER" id="PTHR43471:SF3">
    <property type="entry name" value="ABC TRANSPORTER PERMEASE PROTEIN NATB"/>
    <property type="match status" value="1"/>
</dbReference>
<sequence length="499" mass="53295">MTHNILLVAMREFRQITGMRSFWLTLLILPLALAVGPIASRLTQSEKTQRVMLIDADGRAAAAIRARLDTDYQRRVLTALSRYAQRYGLDRADPGALWAQHDRLFGDADVATFAKAGGLPAALAAMRPATTSETPKFDAPEADFVVLPTPPAIARAAPGALDAQLKPLLRPGEFGDKTAKPLDYAVYVPRGFGVQTADVRLWSSEQPGANFVQPLQTVLTQDLRTAYLESTGLARDQARTATSLVPAIAVSTPAPGGGRERMLVRSVVPLLSAYILLMSLLLSGNWILQGLVEERSNKLIETVLACISPDELLYGKLAGTVAVGLTMVLVWGLCATGAAVATQGAVGAFLHVALAPLASPWIILVMLYFFLAGYLMVSMILLAIGAMSDSMRDAQSYLTPVLLVIAMPFTVVAQGVLSNSGATAIKVLTWIPIYTPFTMLARLGSGVSTMEIVGSGVLLAVFIGIEFVLLARVFRASLLNAGQKPNLAALARLMQRTPA</sequence>
<organism evidence="7 8">
    <name type="scientific">Sphingomonas aerolata</name>
    <dbReference type="NCBI Taxonomy" id="185951"/>
    <lineage>
        <taxon>Bacteria</taxon>
        <taxon>Pseudomonadati</taxon>
        <taxon>Pseudomonadota</taxon>
        <taxon>Alphaproteobacteria</taxon>
        <taxon>Sphingomonadales</taxon>
        <taxon>Sphingomonadaceae</taxon>
        <taxon>Sphingomonas</taxon>
    </lineage>
</organism>
<proteinExistence type="predicted"/>
<feature type="transmembrane region" description="Helical" evidence="5">
    <location>
        <begin position="397"/>
        <end position="417"/>
    </location>
</feature>
<feature type="transmembrane region" description="Helical" evidence="5">
    <location>
        <begin position="267"/>
        <end position="288"/>
    </location>
</feature>
<keyword evidence="3 5" id="KW-1133">Transmembrane helix</keyword>
<dbReference type="GO" id="GO:0140359">
    <property type="term" value="F:ABC-type transporter activity"/>
    <property type="evidence" value="ECO:0007669"/>
    <property type="project" value="InterPro"/>
</dbReference>
<keyword evidence="2 5" id="KW-0812">Transmembrane</keyword>
<keyword evidence="4 5" id="KW-0472">Membrane</keyword>
<accession>A0A2T4YTA6</accession>
<evidence type="ECO:0000313" key="8">
    <source>
        <dbReference type="Proteomes" id="UP000240996"/>
    </source>
</evidence>
<evidence type="ECO:0000313" key="7">
    <source>
        <dbReference type="EMBL" id="PTM47052.1"/>
    </source>
</evidence>
<evidence type="ECO:0000256" key="4">
    <source>
        <dbReference type="ARBA" id="ARBA00023136"/>
    </source>
</evidence>
<feature type="transmembrane region" description="Helical" evidence="5">
    <location>
        <begin position="361"/>
        <end position="385"/>
    </location>
</feature>
<gene>
    <name evidence="7" type="ORF">C8J24_0435</name>
</gene>
<evidence type="ECO:0000256" key="2">
    <source>
        <dbReference type="ARBA" id="ARBA00022692"/>
    </source>
</evidence>
<dbReference type="PANTHER" id="PTHR43471">
    <property type="entry name" value="ABC TRANSPORTER PERMEASE"/>
    <property type="match status" value="1"/>
</dbReference>
<dbReference type="AlphaFoldDB" id="A0A2T4YTA6"/>
<dbReference type="Proteomes" id="UP000240996">
    <property type="component" value="Unassembled WGS sequence"/>
</dbReference>
<evidence type="ECO:0000259" key="6">
    <source>
        <dbReference type="Pfam" id="PF12698"/>
    </source>
</evidence>
<dbReference type="InterPro" id="IPR013525">
    <property type="entry name" value="ABC2_TM"/>
</dbReference>
<protein>
    <submittedName>
        <fullName evidence="7">ABC-2 type transport system permease protein</fullName>
    </submittedName>
</protein>
<evidence type="ECO:0000256" key="5">
    <source>
        <dbReference type="SAM" id="Phobius"/>
    </source>
</evidence>
<name>A0A2T4YTA6_9SPHN</name>
<feature type="domain" description="ABC-2 type transporter transmembrane" evidence="6">
    <location>
        <begin position="182"/>
        <end position="470"/>
    </location>
</feature>
<feature type="transmembrane region" description="Helical" evidence="5">
    <location>
        <begin position="452"/>
        <end position="474"/>
    </location>
</feature>
<evidence type="ECO:0000256" key="3">
    <source>
        <dbReference type="ARBA" id="ARBA00022989"/>
    </source>
</evidence>
<keyword evidence="8" id="KW-1185">Reference proteome</keyword>
<feature type="transmembrane region" description="Helical" evidence="5">
    <location>
        <begin position="317"/>
        <end position="341"/>
    </location>
</feature>
<dbReference type="EMBL" id="PZZN01000001">
    <property type="protein sequence ID" value="PTM47052.1"/>
    <property type="molecule type" value="Genomic_DNA"/>
</dbReference>